<dbReference type="GO" id="GO:0102559">
    <property type="term" value="F:peptide chain release factor N(5)-glutamine methyltransferase activity"/>
    <property type="evidence" value="ECO:0007669"/>
    <property type="project" value="UniProtKB-EC"/>
</dbReference>
<keyword evidence="1 5" id="KW-0489">Methyltransferase</keyword>
<evidence type="ECO:0000259" key="7">
    <source>
        <dbReference type="Pfam" id="PF17827"/>
    </source>
</evidence>
<dbReference type="InterPro" id="IPR004556">
    <property type="entry name" value="HemK-like"/>
</dbReference>
<dbReference type="Pfam" id="PF05175">
    <property type="entry name" value="MTS"/>
    <property type="match status" value="1"/>
</dbReference>
<dbReference type="NCBIfam" id="TIGR03534">
    <property type="entry name" value="RF_mod_PrmC"/>
    <property type="match status" value="1"/>
</dbReference>
<keyword evidence="3 5" id="KW-0949">S-adenosyl-L-methionine</keyword>
<evidence type="ECO:0000313" key="8">
    <source>
        <dbReference type="EMBL" id="MCF2872637.1"/>
    </source>
</evidence>
<feature type="binding site" evidence="5">
    <location>
        <begin position="128"/>
        <end position="132"/>
    </location>
    <ligand>
        <name>S-adenosyl-L-methionine</name>
        <dbReference type="ChEBI" id="CHEBI:59789"/>
    </ligand>
</feature>
<dbReference type="EMBL" id="JAKGAQ010000005">
    <property type="protein sequence ID" value="MCF2872637.1"/>
    <property type="molecule type" value="Genomic_DNA"/>
</dbReference>
<evidence type="ECO:0000256" key="3">
    <source>
        <dbReference type="ARBA" id="ARBA00022691"/>
    </source>
</evidence>
<dbReference type="PROSITE" id="PS00092">
    <property type="entry name" value="N6_MTASE"/>
    <property type="match status" value="1"/>
</dbReference>
<feature type="binding site" evidence="5">
    <location>
        <position position="151"/>
    </location>
    <ligand>
        <name>S-adenosyl-L-methionine</name>
        <dbReference type="ChEBI" id="CHEBI:59789"/>
    </ligand>
</feature>
<proteinExistence type="inferred from homology"/>
<reference evidence="8 9" key="1">
    <citation type="submission" date="2022-01" db="EMBL/GenBank/DDBJ databases">
        <title>Octadecabacter sp. nov., isolated from a marine alga.</title>
        <authorList>
            <person name="Jin M.S."/>
            <person name="Kim H.M."/>
            <person name="Han D.M."/>
            <person name="Jung J.J."/>
            <person name="Jeon C.O."/>
        </authorList>
    </citation>
    <scope>NUCLEOTIDE SEQUENCE [LARGE SCALE GENOMIC DNA]</scope>
    <source>
        <strain evidence="8 9">G9-8</strain>
    </source>
</reference>
<dbReference type="EC" id="2.1.1.297" evidence="5"/>
<name>A0ABS9CZD9_9RHOB</name>
<dbReference type="Gene3D" id="3.40.50.150">
    <property type="entry name" value="Vaccinia Virus protein VP39"/>
    <property type="match status" value="1"/>
</dbReference>
<dbReference type="CDD" id="cd02440">
    <property type="entry name" value="AdoMet_MTases"/>
    <property type="match status" value="1"/>
</dbReference>
<dbReference type="RefSeq" id="WP_235226970.1">
    <property type="nucleotide sequence ID" value="NZ_JAKGAQ010000005.1"/>
</dbReference>
<dbReference type="NCBIfam" id="TIGR00536">
    <property type="entry name" value="hemK_fam"/>
    <property type="match status" value="1"/>
</dbReference>
<keyword evidence="2 5" id="KW-0808">Transferase</keyword>
<dbReference type="PANTHER" id="PTHR18895:SF74">
    <property type="entry name" value="MTRF1L RELEASE FACTOR GLUTAMINE METHYLTRANSFERASE"/>
    <property type="match status" value="1"/>
</dbReference>
<evidence type="ECO:0000259" key="6">
    <source>
        <dbReference type="Pfam" id="PF05175"/>
    </source>
</evidence>
<protein>
    <recommendedName>
        <fullName evidence="5">Release factor glutamine methyltransferase</fullName>
        <shortName evidence="5">RF MTase</shortName>
        <ecNumber evidence="5">2.1.1.297</ecNumber>
    </recommendedName>
    <alternativeName>
        <fullName evidence="5">N5-glutamine methyltransferase PrmC</fullName>
    </alternativeName>
    <alternativeName>
        <fullName evidence="5">Protein-(glutamine-N5) MTase PrmC</fullName>
    </alternativeName>
    <alternativeName>
        <fullName evidence="5">Protein-glutamine N-methyltransferase PrmC</fullName>
    </alternativeName>
</protein>
<accession>A0ABS9CZD9</accession>
<feature type="binding site" evidence="5">
    <location>
        <position position="180"/>
    </location>
    <ligand>
        <name>S-adenosyl-L-methionine</name>
        <dbReference type="ChEBI" id="CHEBI:59789"/>
    </ligand>
</feature>
<gene>
    <name evidence="5 8" type="primary">prmC</name>
    <name evidence="8" type="ORF">L0664_16315</name>
</gene>
<evidence type="ECO:0000256" key="5">
    <source>
        <dbReference type="HAMAP-Rule" id="MF_02126"/>
    </source>
</evidence>
<evidence type="ECO:0000256" key="1">
    <source>
        <dbReference type="ARBA" id="ARBA00022603"/>
    </source>
</evidence>
<dbReference type="HAMAP" id="MF_02126">
    <property type="entry name" value="RF_methyltr_PrmC"/>
    <property type="match status" value="1"/>
</dbReference>
<evidence type="ECO:0000313" key="9">
    <source>
        <dbReference type="Proteomes" id="UP001200557"/>
    </source>
</evidence>
<evidence type="ECO:0000256" key="2">
    <source>
        <dbReference type="ARBA" id="ARBA00022679"/>
    </source>
</evidence>
<dbReference type="GO" id="GO:0032259">
    <property type="term" value="P:methylation"/>
    <property type="evidence" value="ECO:0007669"/>
    <property type="project" value="UniProtKB-KW"/>
</dbReference>
<dbReference type="InterPro" id="IPR007848">
    <property type="entry name" value="Small_mtfrase_dom"/>
</dbReference>
<feature type="binding site" evidence="5">
    <location>
        <begin position="194"/>
        <end position="197"/>
    </location>
    <ligand>
        <name>substrate</name>
    </ligand>
</feature>
<dbReference type="Gene3D" id="1.10.8.10">
    <property type="entry name" value="DNA helicase RuvA subunit, C-terminal domain"/>
    <property type="match status" value="1"/>
</dbReference>
<dbReference type="InterPro" id="IPR050320">
    <property type="entry name" value="N5-glutamine_MTase"/>
</dbReference>
<feature type="domain" description="Methyltransferase small" evidence="6">
    <location>
        <begin position="91"/>
        <end position="222"/>
    </location>
</feature>
<organism evidence="8 9">
    <name type="scientific">Octadecabacter dasysiphoniae</name>
    <dbReference type="NCBI Taxonomy" id="2909341"/>
    <lineage>
        <taxon>Bacteria</taxon>
        <taxon>Pseudomonadati</taxon>
        <taxon>Pseudomonadota</taxon>
        <taxon>Alphaproteobacteria</taxon>
        <taxon>Rhodobacterales</taxon>
        <taxon>Roseobacteraceae</taxon>
        <taxon>Octadecabacter</taxon>
    </lineage>
</organism>
<dbReference type="InterPro" id="IPR040758">
    <property type="entry name" value="PrmC_N"/>
</dbReference>
<dbReference type="InterPro" id="IPR029063">
    <property type="entry name" value="SAM-dependent_MTases_sf"/>
</dbReference>
<comment type="function">
    <text evidence="5">Methylates the class 1 translation termination release factors RF1/PrfA and RF2/PrfB on the glutamine residue of the universally conserved GGQ motif.</text>
</comment>
<feature type="binding site" evidence="5">
    <location>
        <position position="194"/>
    </location>
    <ligand>
        <name>S-adenosyl-L-methionine</name>
        <dbReference type="ChEBI" id="CHEBI:59789"/>
    </ligand>
</feature>
<keyword evidence="9" id="KW-1185">Reference proteome</keyword>
<comment type="caution">
    <text evidence="8">The sequence shown here is derived from an EMBL/GenBank/DDBJ whole genome shotgun (WGS) entry which is preliminary data.</text>
</comment>
<comment type="catalytic activity">
    <reaction evidence="4 5">
        <text>L-glutaminyl-[peptide chain release factor] + S-adenosyl-L-methionine = N(5)-methyl-L-glutaminyl-[peptide chain release factor] + S-adenosyl-L-homocysteine + H(+)</text>
        <dbReference type="Rhea" id="RHEA:42896"/>
        <dbReference type="Rhea" id="RHEA-COMP:10271"/>
        <dbReference type="Rhea" id="RHEA-COMP:10272"/>
        <dbReference type="ChEBI" id="CHEBI:15378"/>
        <dbReference type="ChEBI" id="CHEBI:30011"/>
        <dbReference type="ChEBI" id="CHEBI:57856"/>
        <dbReference type="ChEBI" id="CHEBI:59789"/>
        <dbReference type="ChEBI" id="CHEBI:61891"/>
        <dbReference type="EC" id="2.1.1.297"/>
    </reaction>
</comment>
<evidence type="ECO:0000256" key="4">
    <source>
        <dbReference type="ARBA" id="ARBA00048391"/>
    </source>
</evidence>
<comment type="similarity">
    <text evidence="5">Belongs to the protein N5-glutamine methyltransferase family. PrmC subfamily.</text>
</comment>
<dbReference type="PANTHER" id="PTHR18895">
    <property type="entry name" value="HEMK METHYLTRANSFERASE"/>
    <property type="match status" value="1"/>
</dbReference>
<dbReference type="InterPro" id="IPR002052">
    <property type="entry name" value="DNA_methylase_N6_adenine_CS"/>
</dbReference>
<sequence>MTLPVDLAGVLAAHSDEHAIALAVRLGRQYLEFASNPDREAKVLLVQATGRELHNLTRADFDAATMDRYIALCERRRAREPMAHILGTRDFWKHSFVVTKDVLDPRPDTETLVQAALEVPFARVLDLGTGSGCILISVLADRSGATGVGADVSEAALEVAAQNVMAIGVYERCVLVQSDWFEGVDGTFDLIVSNPPYIAEDEMPTLAPELSFEPRIALTDGGDGLSCYRILADGAGAHLNAGGWLMVEIGPTQAGQVAQMFRAAGLVAVGIRRDLDGRDRVVVGQKPL</sequence>
<dbReference type="InterPro" id="IPR019874">
    <property type="entry name" value="RF_methyltr_PrmC"/>
</dbReference>
<dbReference type="Pfam" id="PF17827">
    <property type="entry name" value="PrmC_N"/>
    <property type="match status" value="1"/>
</dbReference>
<feature type="domain" description="Release factor glutamine methyltransferase N-terminal" evidence="7">
    <location>
        <begin position="23"/>
        <end position="87"/>
    </location>
</feature>
<dbReference type="Proteomes" id="UP001200557">
    <property type="component" value="Unassembled WGS sequence"/>
</dbReference>
<dbReference type="SUPFAM" id="SSF53335">
    <property type="entry name" value="S-adenosyl-L-methionine-dependent methyltransferases"/>
    <property type="match status" value="1"/>
</dbReference>